<evidence type="ECO:0000313" key="2">
    <source>
        <dbReference type="Proteomes" id="UP000320888"/>
    </source>
</evidence>
<comment type="caution">
    <text evidence="1">The sequence shown here is derived from an EMBL/GenBank/DDBJ whole genome shotgun (WGS) entry which is preliminary data.</text>
</comment>
<name>A0A553ZL51_9ACTN</name>
<evidence type="ECO:0000313" key="1">
    <source>
        <dbReference type="EMBL" id="TSB42147.1"/>
    </source>
</evidence>
<proteinExistence type="predicted"/>
<dbReference type="Proteomes" id="UP000320888">
    <property type="component" value="Unassembled WGS sequence"/>
</dbReference>
<keyword evidence="2" id="KW-1185">Reference proteome</keyword>
<protein>
    <submittedName>
        <fullName evidence="1">Uncharacterized protein</fullName>
    </submittedName>
</protein>
<dbReference type="EMBL" id="VKLS01000103">
    <property type="protein sequence ID" value="TSB42147.1"/>
    <property type="molecule type" value="Genomic_DNA"/>
</dbReference>
<organism evidence="1 2">
    <name type="scientific">Streptomyces benahoarensis</name>
    <dbReference type="NCBI Taxonomy" id="2595054"/>
    <lineage>
        <taxon>Bacteria</taxon>
        <taxon>Bacillati</taxon>
        <taxon>Actinomycetota</taxon>
        <taxon>Actinomycetes</taxon>
        <taxon>Kitasatosporales</taxon>
        <taxon>Streptomycetaceae</taxon>
        <taxon>Streptomyces</taxon>
    </lineage>
</organism>
<gene>
    <name evidence="1" type="ORF">FNZ23_11365</name>
</gene>
<dbReference type="RefSeq" id="WP_143944278.1">
    <property type="nucleotide sequence ID" value="NZ_VKLS01000103.1"/>
</dbReference>
<dbReference type="OrthoDB" id="9959642at2"/>
<accession>A0A553ZL51</accession>
<sequence length="117" mass="12766">MTEPDPQQTFNGLIDKYAAALAGLTDAPTAEQPLDFVDRVRVARDLSYACHLLHLARNASVVSDQFADADKWLRYAIGSRDQDGRRLALALADGHLRRAVDLCDGMTDAIRSVALVA</sequence>
<reference evidence="1 2" key="1">
    <citation type="submission" date="2019-07" db="EMBL/GenBank/DDBJ databases">
        <title>Draft genome for Streptomyces benahoarensis MZ03-48.</title>
        <authorList>
            <person name="Gonzalez-Pimentel J.L."/>
        </authorList>
    </citation>
    <scope>NUCLEOTIDE SEQUENCE [LARGE SCALE GENOMIC DNA]</scope>
    <source>
        <strain evidence="1 2">MZ03-48</strain>
    </source>
</reference>
<dbReference type="AlphaFoldDB" id="A0A553ZL51"/>